<evidence type="ECO:0000313" key="1">
    <source>
        <dbReference type="EMBL" id="SED42141.1"/>
    </source>
</evidence>
<gene>
    <name evidence="1" type="ORF">SAMN05216178_7091</name>
</gene>
<sequence>MTELEQAILDCARLHLAQLKGALALPNGPERSDSFSSAWWQLTGLAQLAEFHSGLSQPARDQLRAIDREAAQAASSNRESSGTAQFADSIAATLADPTTSNWLKQSLNEALARDSVDAANDAQVLFELLAHRSEEELRAAALAASGIPAPTLAVRFADGRAGTLDVSQARHTIITGDN</sequence>
<keyword evidence="2" id="KW-1185">Reference proteome</keyword>
<dbReference type="EMBL" id="FNTJ01000004">
    <property type="protein sequence ID" value="SED42141.1"/>
    <property type="molecule type" value="Genomic_DNA"/>
</dbReference>
<proteinExistence type="predicted"/>
<dbReference type="RefSeq" id="WP_049289297.1">
    <property type="nucleotide sequence ID" value="NZ_FNTJ01000004.1"/>
</dbReference>
<protein>
    <submittedName>
        <fullName evidence="1">Uncharacterized protein</fullName>
    </submittedName>
</protein>
<dbReference type="Proteomes" id="UP000198982">
    <property type="component" value="Unassembled WGS sequence"/>
</dbReference>
<accession>A0A1H5AK02</accession>
<evidence type="ECO:0000313" key="2">
    <source>
        <dbReference type="Proteomes" id="UP000198982"/>
    </source>
</evidence>
<name>A0A1H5AK02_9PSED</name>
<organism evidence="1 2">
    <name type="scientific">Pseudomonas saponiphila</name>
    <dbReference type="NCBI Taxonomy" id="556534"/>
    <lineage>
        <taxon>Bacteria</taxon>
        <taxon>Pseudomonadati</taxon>
        <taxon>Pseudomonadota</taxon>
        <taxon>Gammaproteobacteria</taxon>
        <taxon>Pseudomonadales</taxon>
        <taxon>Pseudomonadaceae</taxon>
        <taxon>Pseudomonas</taxon>
    </lineage>
</organism>
<dbReference type="AlphaFoldDB" id="A0A1H5AK02"/>
<reference evidence="2" key="1">
    <citation type="submission" date="2016-10" db="EMBL/GenBank/DDBJ databases">
        <authorList>
            <person name="Varghese N."/>
            <person name="Submissions S."/>
        </authorList>
    </citation>
    <scope>NUCLEOTIDE SEQUENCE [LARGE SCALE GENOMIC DNA]</scope>
    <source>
        <strain evidence="2">DSM 9751</strain>
    </source>
</reference>